<reference evidence="12 13" key="1">
    <citation type="submission" date="2016-06" db="EMBL/GenBank/DDBJ databases">
        <title>Genome sequence of endosymbiont of Candidatus Endolucinida thiodiazotropha.</title>
        <authorList>
            <person name="Poehlein A."/>
            <person name="Koenig S."/>
            <person name="Heiden S.E."/>
            <person name="Thuermer A."/>
            <person name="Voget S."/>
            <person name="Daniel R."/>
            <person name="Markert S."/>
            <person name="Gros O."/>
            <person name="Schweder T."/>
        </authorList>
    </citation>
    <scope>NUCLEOTIDE SEQUENCE [LARGE SCALE GENOMIC DNA]</scope>
    <source>
        <strain evidence="12 13">COS</strain>
    </source>
</reference>
<dbReference type="SFLD" id="SFLDG01065">
    <property type="entry name" value="anaerobic_coproporphyrinogen-I"/>
    <property type="match status" value="1"/>
</dbReference>
<dbReference type="GO" id="GO:0051539">
    <property type="term" value="F:4 iron, 4 sulfur cluster binding"/>
    <property type="evidence" value="ECO:0007669"/>
    <property type="project" value="UniProtKB-UniRule"/>
</dbReference>
<evidence type="ECO:0000256" key="7">
    <source>
        <dbReference type="ARBA" id="ARBA00023004"/>
    </source>
</evidence>
<dbReference type="SFLD" id="SFLDS00029">
    <property type="entry name" value="Radical_SAM"/>
    <property type="match status" value="1"/>
</dbReference>
<evidence type="ECO:0000256" key="10">
    <source>
        <dbReference type="RuleBase" id="RU364116"/>
    </source>
</evidence>
<dbReference type="SFLD" id="SFLDF00562">
    <property type="entry name" value="HemN-like__clustered_with_heat"/>
    <property type="match status" value="1"/>
</dbReference>
<sequence>MSSDSPALPVSGMLKLPPLSLYVHIPWCARKCPYCDFNSHPQKGALQEKAYVDALLQDLRTEQVSVSGRLVQSIFIGGGTPSLFSTDSIRRLLSGVAGCISLAEDVEITLEANPGALESERLPGYREAGVNRLSLGVQSLNPESLQALGRIHGSDEVFAAVDRAVRCGFERINLDLMFGLPSQTPEMAQADLTVAIGLAPGHLSYYQLTLEPNTPFYQSPPVLPDEESLWQIQQQGHEMLLKAGFEQYEISAFSRPGERCRHNLNYWRFGDYIGIGAGAHSKITTRDGVIMRRWKRRHPNDYLAAGAGALPFLLGERVLGPEDLTVEFMMNALRLNDGVEEELFSATTGLALDFIRESLETAIKKGLLHPVHGRLCPTPLGFRFLNELVPIFEVTDVT</sequence>
<evidence type="ECO:0000256" key="4">
    <source>
        <dbReference type="ARBA" id="ARBA00022617"/>
    </source>
</evidence>
<dbReference type="SFLD" id="SFLDG01082">
    <property type="entry name" value="B12-binding_domain_containing"/>
    <property type="match status" value="1"/>
</dbReference>
<keyword evidence="4 10" id="KW-0349">Heme</keyword>
<proteinExistence type="inferred from homology"/>
<evidence type="ECO:0000313" key="13">
    <source>
        <dbReference type="Proteomes" id="UP000094769"/>
    </source>
</evidence>
<dbReference type="InterPro" id="IPR013785">
    <property type="entry name" value="Aldolase_TIM"/>
</dbReference>
<dbReference type="AlphaFoldDB" id="A0A7Z0VPZ0"/>
<dbReference type="InterPro" id="IPR007197">
    <property type="entry name" value="rSAM"/>
</dbReference>
<comment type="similarity">
    <text evidence="2">Belongs to the anaerobic coproporphyrinogen-III oxidase family. HemW subfamily.</text>
</comment>
<dbReference type="SFLD" id="SFLDF00288">
    <property type="entry name" value="HemN-like__clustered_with_nucl"/>
    <property type="match status" value="1"/>
</dbReference>
<dbReference type="GO" id="GO:0006779">
    <property type="term" value="P:porphyrin-containing compound biosynthetic process"/>
    <property type="evidence" value="ECO:0007669"/>
    <property type="project" value="InterPro"/>
</dbReference>
<dbReference type="PANTHER" id="PTHR13932">
    <property type="entry name" value="COPROPORPHYRINIGEN III OXIDASE"/>
    <property type="match status" value="1"/>
</dbReference>
<keyword evidence="8 10" id="KW-0411">Iron-sulfur</keyword>
<dbReference type="SMART" id="SM00729">
    <property type="entry name" value="Elp3"/>
    <property type="match status" value="1"/>
</dbReference>
<dbReference type="PANTHER" id="PTHR13932:SF5">
    <property type="entry name" value="RADICAL S-ADENOSYL METHIONINE DOMAIN-CONTAINING PROTEIN 1, MITOCHONDRIAL"/>
    <property type="match status" value="1"/>
</dbReference>
<dbReference type="RefSeq" id="WP_069121066.1">
    <property type="nucleotide sequence ID" value="NZ_MARB01000002.1"/>
</dbReference>
<dbReference type="InterPro" id="IPR006638">
    <property type="entry name" value="Elp3/MiaA/NifB-like_rSAM"/>
</dbReference>
<dbReference type="GO" id="GO:0046872">
    <property type="term" value="F:metal ion binding"/>
    <property type="evidence" value="ECO:0007669"/>
    <property type="project" value="UniProtKB-UniRule"/>
</dbReference>
<dbReference type="NCBIfam" id="TIGR00539">
    <property type="entry name" value="hemN_rel"/>
    <property type="match status" value="1"/>
</dbReference>
<dbReference type="SUPFAM" id="SSF102114">
    <property type="entry name" value="Radical SAM enzymes"/>
    <property type="match status" value="1"/>
</dbReference>
<dbReference type="InterPro" id="IPR010723">
    <property type="entry name" value="HemN_C"/>
</dbReference>
<evidence type="ECO:0000313" key="12">
    <source>
        <dbReference type="EMBL" id="ODJ89330.1"/>
    </source>
</evidence>
<dbReference type="Pfam" id="PF06969">
    <property type="entry name" value="HemN_C"/>
    <property type="match status" value="1"/>
</dbReference>
<evidence type="ECO:0000256" key="6">
    <source>
        <dbReference type="ARBA" id="ARBA00022723"/>
    </source>
</evidence>
<evidence type="ECO:0000256" key="5">
    <source>
        <dbReference type="ARBA" id="ARBA00022691"/>
    </source>
</evidence>
<evidence type="ECO:0000256" key="1">
    <source>
        <dbReference type="ARBA" id="ARBA00001966"/>
    </source>
</evidence>
<dbReference type="PROSITE" id="PS51918">
    <property type="entry name" value="RADICAL_SAM"/>
    <property type="match status" value="1"/>
</dbReference>
<evidence type="ECO:0000259" key="11">
    <source>
        <dbReference type="PROSITE" id="PS51918"/>
    </source>
</evidence>
<dbReference type="Pfam" id="PF04055">
    <property type="entry name" value="Radical_SAM"/>
    <property type="match status" value="1"/>
</dbReference>
<comment type="subcellular location">
    <subcellularLocation>
        <location evidence="10">Cytoplasm</location>
    </subcellularLocation>
</comment>
<gene>
    <name evidence="12" type="primary">hemN_1</name>
    <name evidence="12" type="ORF">CODIS_04290</name>
</gene>
<keyword evidence="13" id="KW-1185">Reference proteome</keyword>
<dbReference type="CDD" id="cd01335">
    <property type="entry name" value="Radical_SAM"/>
    <property type="match status" value="1"/>
</dbReference>
<keyword evidence="5 10" id="KW-0949">S-adenosyl-L-methionine</keyword>
<dbReference type="GO" id="GO:0005737">
    <property type="term" value="C:cytoplasm"/>
    <property type="evidence" value="ECO:0007669"/>
    <property type="project" value="UniProtKB-SubCell"/>
</dbReference>
<evidence type="ECO:0000256" key="2">
    <source>
        <dbReference type="ARBA" id="ARBA00006100"/>
    </source>
</evidence>
<keyword evidence="10" id="KW-0004">4Fe-4S</keyword>
<evidence type="ECO:0000256" key="8">
    <source>
        <dbReference type="ARBA" id="ARBA00023014"/>
    </source>
</evidence>
<dbReference type="GO" id="GO:0004109">
    <property type="term" value="F:coproporphyrinogen oxidase activity"/>
    <property type="evidence" value="ECO:0007669"/>
    <property type="project" value="InterPro"/>
</dbReference>
<keyword evidence="6 10" id="KW-0479">Metal-binding</keyword>
<organism evidence="12 13">
    <name type="scientific">Candidatus Thiodiazotropha endolucinida</name>
    <dbReference type="NCBI Taxonomy" id="1655433"/>
    <lineage>
        <taxon>Bacteria</taxon>
        <taxon>Pseudomonadati</taxon>
        <taxon>Pseudomonadota</taxon>
        <taxon>Gammaproteobacteria</taxon>
        <taxon>Chromatiales</taxon>
        <taxon>Sedimenticolaceae</taxon>
        <taxon>Candidatus Thiodiazotropha</taxon>
    </lineage>
</organism>
<feature type="domain" description="Radical SAM core" evidence="11">
    <location>
        <begin position="13"/>
        <end position="246"/>
    </location>
</feature>
<dbReference type="InterPro" id="IPR034505">
    <property type="entry name" value="Coproporphyrinogen-III_oxidase"/>
</dbReference>
<accession>A0A7Z0VPZ0</accession>
<name>A0A7Z0VPZ0_9GAMM</name>
<dbReference type="EMBL" id="MARB01000002">
    <property type="protein sequence ID" value="ODJ89330.1"/>
    <property type="molecule type" value="Genomic_DNA"/>
</dbReference>
<dbReference type="Gene3D" id="3.20.20.70">
    <property type="entry name" value="Aldolase class I"/>
    <property type="match status" value="1"/>
</dbReference>
<dbReference type="Proteomes" id="UP000094769">
    <property type="component" value="Unassembled WGS sequence"/>
</dbReference>
<comment type="caution">
    <text evidence="12">The sequence shown here is derived from an EMBL/GenBank/DDBJ whole genome shotgun (WGS) entry which is preliminary data.</text>
</comment>
<keyword evidence="12" id="KW-0560">Oxidoreductase</keyword>
<dbReference type="InterPro" id="IPR058240">
    <property type="entry name" value="rSAM_sf"/>
</dbReference>
<keyword evidence="10" id="KW-0963">Cytoplasm</keyword>
<keyword evidence="9 10" id="KW-0143">Chaperone</keyword>
<protein>
    <recommendedName>
        <fullName evidence="3 10">Heme chaperone HemW</fullName>
    </recommendedName>
</protein>
<evidence type="ECO:0000256" key="9">
    <source>
        <dbReference type="ARBA" id="ARBA00023186"/>
    </source>
</evidence>
<evidence type="ECO:0000256" key="3">
    <source>
        <dbReference type="ARBA" id="ARBA00017228"/>
    </source>
</evidence>
<comment type="cofactor">
    <cofactor evidence="1">
        <name>[4Fe-4S] cluster</name>
        <dbReference type="ChEBI" id="CHEBI:49883"/>
    </cofactor>
</comment>
<keyword evidence="7 10" id="KW-0408">Iron</keyword>
<dbReference type="InterPro" id="IPR004559">
    <property type="entry name" value="HemW-like"/>
</dbReference>
<comment type="function">
    <text evidence="10">Probably acts as a heme chaperone, transferring heme to an unknown acceptor. Binds one molecule of heme per monomer, possibly covalently. Binds 1 [4Fe-4S] cluster. The cluster is coordinated with 3 cysteines and an exchangeable S-adenosyl-L-methionine.</text>
</comment>